<dbReference type="PROSITE" id="PS50943">
    <property type="entry name" value="HTH_CROC1"/>
    <property type="match status" value="1"/>
</dbReference>
<proteinExistence type="predicted"/>
<name>A0AAJ6B5X7_9SPHI</name>
<gene>
    <name evidence="2" type="ORF">P0Y49_14235</name>
</gene>
<dbReference type="InterPro" id="IPR010982">
    <property type="entry name" value="Lambda_DNA-bd_dom_sf"/>
</dbReference>
<dbReference type="Proteomes" id="UP001214530">
    <property type="component" value="Chromosome"/>
</dbReference>
<organism evidence="2 3">
    <name type="scientific">Candidatus Pedobacter colombiensis</name>
    <dbReference type="NCBI Taxonomy" id="3121371"/>
    <lineage>
        <taxon>Bacteria</taxon>
        <taxon>Pseudomonadati</taxon>
        <taxon>Bacteroidota</taxon>
        <taxon>Sphingobacteriia</taxon>
        <taxon>Sphingobacteriales</taxon>
        <taxon>Sphingobacteriaceae</taxon>
        <taxon>Pedobacter</taxon>
    </lineage>
</organism>
<reference evidence="2" key="1">
    <citation type="submission" date="2023-03" db="EMBL/GenBank/DDBJ databases">
        <title>Andean soil-derived lignocellulolytic bacterial consortium as a source of novel taxa and putative plastic-active enzymes.</title>
        <authorList>
            <person name="Diaz-Garcia L."/>
            <person name="Chuvochina M."/>
            <person name="Feuerriegel G."/>
            <person name="Bunk B."/>
            <person name="Sproer C."/>
            <person name="Streit W.R."/>
            <person name="Rodriguez L.M."/>
            <person name="Overmann J."/>
            <person name="Jimenez D.J."/>
        </authorList>
    </citation>
    <scope>NUCLEOTIDE SEQUENCE</scope>
    <source>
        <strain evidence="2">MAG 3858</strain>
    </source>
</reference>
<evidence type="ECO:0000313" key="3">
    <source>
        <dbReference type="Proteomes" id="UP001214530"/>
    </source>
</evidence>
<dbReference type="AlphaFoldDB" id="A0AAJ6B5X7"/>
<evidence type="ECO:0000259" key="1">
    <source>
        <dbReference type="PROSITE" id="PS50943"/>
    </source>
</evidence>
<dbReference type="SMART" id="SM00530">
    <property type="entry name" value="HTH_XRE"/>
    <property type="match status" value="1"/>
</dbReference>
<dbReference type="Pfam" id="PF01381">
    <property type="entry name" value="HTH_3"/>
    <property type="match status" value="1"/>
</dbReference>
<dbReference type="GO" id="GO:0003677">
    <property type="term" value="F:DNA binding"/>
    <property type="evidence" value="ECO:0007669"/>
    <property type="project" value="InterPro"/>
</dbReference>
<evidence type="ECO:0000313" key="2">
    <source>
        <dbReference type="EMBL" id="WEK17956.1"/>
    </source>
</evidence>
<dbReference type="SUPFAM" id="SSF47413">
    <property type="entry name" value="lambda repressor-like DNA-binding domains"/>
    <property type="match status" value="1"/>
</dbReference>
<dbReference type="CDD" id="cd00093">
    <property type="entry name" value="HTH_XRE"/>
    <property type="match status" value="1"/>
</dbReference>
<feature type="domain" description="HTH cro/C1-type" evidence="1">
    <location>
        <begin position="15"/>
        <end position="68"/>
    </location>
</feature>
<dbReference type="Gene3D" id="1.10.260.40">
    <property type="entry name" value="lambda repressor-like DNA-binding domains"/>
    <property type="match status" value="1"/>
</dbReference>
<sequence length="125" mass="14229">MPLQQQEPIHLGRKIESIRNLKGIKQETLAKALGISRQGYAKMEKNEKVDKDKLDIIAETLGVPAEAIKNFNENAIINNNIYDQNNTVINYNINAIEKIVELYDALLKSEREKIALLESLLNNKK</sequence>
<accession>A0AAJ6B5X7</accession>
<protein>
    <submittedName>
        <fullName evidence="2">Helix-turn-helix transcriptional regulator</fullName>
    </submittedName>
</protein>
<dbReference type="InterPro" id="IPR001387">
    <property type="entry name" value="Cro/C1-type_HTH"/>
</dbReference>
<dbReference type="EMBL" id="CP119313">
    <property type="protein sequence ID" value="WEK17956.1"/>
    <property type="molecule type" value="Genomic_DNA"/>
</dbReference>